<keyword evidence="2" id="KW-1185">Reference proteome</keyword>
<reference evidence="1 2" key="1">
    <citation type="journal article" date="2014" name="Genome Biol. Evol.">
        <title>The genome of the myxosporean Thelohanellus kitauei shows adaptations to nutrient acquisition within its fish host.</title>
        <authorList>
            <person name="Yang Y."/>
            <person name="Xiong J."/>
            <person name="Zhou Z."/>
            <person name="Huo F."/>
            <person name="Miao W."/>
            <person name="Ran C."/>
            <person name="Liu Y."/>
            <person name="Zhang J."/>
            <person name="Feng J."/>
            <person name="Wang M."/>
            <person name="Wang M."/>
            <person name="Wang L."/>
            <person name="Yao B."/>
        </authorList>
    </citation>
    <scope>NUCLEOTIDE SEQUENCE [LARGE SCALE GENOMIC DNA]</scope>
    <source>
        <strain evidence="1">Wuqing</strain>
    </source>
</reference>
<comment type="caution">
    <text evidence="1">The sequence shown here is derived from an EMBL/GenBank/DDBJ whole genome shotgun (WGS) entry which is preliminary data.</text>
</comment>
<sequence>MSAFQNGNIVFTVFNDESTDITDFYQLAYFIRRIKQLQTMYVNVWMKPWPTLSRLRAAISVVTGRSTYSDRHESSGLNKFERISDTFEGDAIFLQFPLRCTSRIVVQPIHECVEPK</sequence>
<organism evidence="1 2">
    <name type="scientific">Thelohanellus kitauei</name>
    <name type="common">Myxosporean</name>
    <dbReference type="NCBI Taxonomy" id="669202"/>
    <lineage>
        <taxon>Eukaryota</taxon>
        <taxon>Metazoa</taxon>
        <taxon>Cnidaria</taxon>
        <taxon>Myxozoa</taxon>
        <taxon>Myxosporea</taxon>
        <taxon>Bivalvulida</taxon>
        <taxon>Platysporina</taxon>
        <taxon>Myxobolidae</taxon>
        <taxon>Thelohanellus</taxon>
    </lineage>
</organism>
<gene>
    <name evidence="1" type="ORF">RF11_08166</name>
</gene>
<dbReference type="AlphaFoldDB" id="A0A0C2N049"/>
<proteinExistence type="predicted"/>
<dbReference type="Proteomes" id="UP000031668">
    <property type="component" value="Unassembled WGS sequence"/>
</dbReference>
<protein>
    <submittedName>
        <fullName evidence="1">Uncharacterized protein</fullName>
    </submittedName>
</protein>
<dbReference type="EMBL" id="JWZT01001045">
    <property type="protein sequence ID" value="KII72991.1"/>
    <property type="molecule type" value="Genomic_DNA"/>
</dbReference>
<name>A0A0C2N049_THEKT</name>
<evidence type="ECO:0000313" key="1">
    <source>
        <dbReference type="EMBL" id="KII72991.1"/>
    </source>
</evidence>
<evidence type="ECO:0000313" key="2">
    <source>
        <dbReference type="Proteomes" id="UP000031668"/>
    </source>
</evidence>
<accession>A0A0C2N049</accession>